<sequence length="570" mass="62554">MESRGPSSRLPSHVARWVPAVPGESRDPDRCDQCRARKIGGERASPCANCVSGKVRCTYSAVVSSTATSKQRVLISAPGSSESLTTALTSSMPSRTTYAYMLRTVSEQKIDSTAKDIDRIKQLLDGLSFSSPGTEPRWDHSSHIIDFVKTVIQNRGTREVGAGEAEVLSSLRGLVKTLDSPAAGYKATRCREDNYSMSPLEAAVAVLRWAKAHKGYTRIKCISQSVPLERFTDICQKVYFAVEDYREVDVIVANRYLSYLFFEHDVATGLKGFRDYHRVCRQNLSNTVLQLPLFLPPSVEAIAALTLGALHAIEDSKGGLAWPLISTASELCQTLGYHRLPSSNDENQPPSRTAAQELYSPAGLLSRPDGERRVLAGGLAREMRKLLDKRRAEVLSTQKSSDDDDDGDNADPLRVLYLNFDLVCQSSMLALILNTPFVPFSILFTRAIQRLDAAELAPLDRFTASLRPAVGAPESTTTSTHPYRLYKLLFQAARLYFDVNGPGPAGDNPTLMLTRDPDFLGVGAWDFGHGGVEAVVGAHETAGQYGGQTQQLSDWFYGNQQLMASSSWRC</sequence>
<dbReference type="SMART" id="SM00066">
    <property type="entry name" value="GAL4"/>
    <property type="match status" value="1"/>
</dbReference>
<organism evidence="4 5">
    <name type="scientific">Parachaetomium inaequale</name>
    <dbReference type="NCBI Taxonomy" id="2588326"/>
    <lineage>
        <taxon>Eukaryota</taxon>
        <taxon>Fungi</taxon>
        <taxon>Dikarya</taxon>
        <taxon>Ascomycota</taxon>
        <taxon>Pezizomycotina</taxon>
        <taxon>Sordariomycetes</taxon>
        <taxon>Sordariomycetidae</taxon>
        <taxon>Sordariales</taxon>
        <taxon>Chaetomiaceae</taxon>
        <taxon>Parachaetomium</taxon>
    </lineage>
</organism>
<comment type="caution">
    <text evidence="4">The sequence shown here is derived from an EMBL/GenBank/DDBJ whole genome shotgun (WGS) entry which is preliminary data.</text>
</comment>
<reference evidence="5" key="1">
    <citation type="journal article" date="2023" name="Mol. Phylogenet. Evol.">
        <title>Genome-scale phylogeny and comparative genomics of the fungal order Sordariales.</title>
        <authorList>
            <person name="Hensen N."/>
            <person name="Bonometti L."/>
            <person name="Westerberg I."/>
            <person name="Brannstrom I.O."/>
            <person name="Guillou S."/>
            <person name="Cros-Aarteil S."/>
            <person name="Calhoun S."/>
            <person name="Haridas S."/>
            <person name="Kuo A."/>
            <person name="Mondo S."/>
            <person name="Pangilinan J."/>
            <person name="Riley R."/>
            <person name="LaButti K."/>
            <person name="Andreopoulos B."/>
            <person name="Lipzen A."/>
            <person name="Chen C."/>
            <person name="Yan M."/>
            <person name="Daum C."/>
            <person name="Ng V."/>
            <person name="Clum A."/>
            <person name="Steindorff A."/>
            <person name="Ohm R.A."/>
            <person name="Martin F."/>
            <person name="Silar P."/>
            <person name="Natvig D.O."/>
            <person name="Lalanne C."/>
            <person name="Gautier V."/>
            <person name="Ament-Velasquez S.L."/>
            <person name="Kruys A."/>
            <person name="Hutchinson M.I."/>
            <person name="Powell A.J."/>
            <person name="Barry K."/>
            <person name="Miller A.N."/>
            <person name="Grigoriev I.V."/>
            <person name="Debuchy R."/>
            <person name="Gladieux P."/>
            <person name="Hiltunen Thoren M."/>
            <person name="Johannesson H."/>
        </authorList>
    </citation>
    <scope>NUCLEOTIDE SEQUENCE [LARGE SCALE GENOMIC DNA]</scope>
    <source>
        <strain evidence="5">CBS 284.82</strain>
    </source>
</reference>
<protein>
    <recommendedName>
        <fullName evidence="3">Zn(2)-C6 fungal-type domain-containing protein</fullName>
    </recommendedName>
</protein>
<evidence type="ECO:0000256" key="2">
    <source>
        <dbReference type="SAM" id="MobiDB-lite"/>
    </source>
</evidence>
<proteinExistence type="predicted"/>
<keyword evidence="1" id="KW-0539">Nucleus</keyword>
<dbReference type="GO" id="GO:0008270">
    <property type="term" value="F:zinc ion binding"/>
    <property type="evidence" value="ECO:0007669"/>
    <property type="project" value="InterPro"/>
</dbReference>
<dbReference type="CDD" id="cd00067">
    <property type="entry name" value="GAL4"/>
    <property type="match status" value="1"/>
</dbReference>
<dbReference type="PANTHER" id="PTHR46910:SF5">
    <property type="entry name" value="ZN(II)2CYS6 TRANSCRIPTION FACTOR (EUROFUNG)"/>
    <property type="match status" value="1"/>
</dbReference>
<dbReference type="InterPro" id="IPR036864">
    <property type="entry name" value="Zn2-C6_fun-type_DNA-bd_sf"/>
</dbReference>
<feature type="region of interest" description="Disordered" evidence="2">
    <location>
        <begin position="1"/>
        <end position="28"/>
    </location>
</feature>
<accession>A0AAN6PNH8</accession>
<gene>
    <name evidence="4" type="ORF">C8A01DRAFT_32747</name>
</gene>
<evidence type="ECO:0000313" key="5">
    <source>
        <dbReference type="Proteomes" id="UP001303115"/>
    </source>
</evidence>
<dbReference type="GO" id="GO:0000981">
    <property type="term" value="F:DNA-binding transcription factor activity, RNA polymerase II-specific"/>
    <property type="evidence" value="ECO:0007669"/>
    <property type="project" value="InterPro"/>
</dbReference>
<evidence type="ECO:0000313" key="4">
    <source>
        <dbReference type="EMBL" id="KAK4043108.1"/>
    </source>
</evidence>
<dbReference type="InterPro" id="IPR001138">
    <property type="entry name" value="Zn2Cys6_DnaBD"/>
</dbReference>
<dbReference type="EMBL" id="MU854331">
    <property type="protein sequence ID" value="KAK4043108.1"/>
    <property type="molecule type" value="Genomic_DNA"/>
</dbReference>
<feature type="domain" description="Zn(2)-C6 fungal-type" evidence="3">
    <location>
        <begin position="25"/>
        <end position="68"/>
    </location>
</feature>
<dbReference type="Gene3D" id="4.10.240.10">
    <property type="entry name" value="Zn(2)-C6 fungal-type DNA-binding domain"/>
    <property type="match status" value="1"/>
</dbReference>
<feature type="compositionally biased region" description="Polar residues" evidence="2">
    <location>
        <begin position="1"/>
        <end position="10"/>
    </location>
</feature>
<dbReference type="CDD" id="cd12148">
    <property type="entry name" value="fungal_TF_MHR"/>
    <property type="match status" value="1"/>
</dbReference>
<dbReference type="InterPro" id="IPR050987">
    <property type="entry name" value="AtrR-like"/>
</dbReference>
<name>A0AAN6PNH8_9PEZI</name>
<dbReference type="Proteomes" id="UP001303115">
    <property type="component" value="Unassembled WGS sequence"/>
</dbReference>
<evidence type="ECO:0000256" key="1">
    <source>
        <dbReference type="ARBA" id="ARBA00023242"/>
    </source>
</evidence>
<keyword evidence="5" id="KW-1185">Reference proteome</keyword>
<dbReference type="PANTHER" id="PTHR46910">
    <property type="entry name" value="TRANSCRIPTION FACTOR PDR1"/>
    <property type="match status" value="1"/>
</dbReference>
<dbReference type="AlphaFoldDB" id="A0AAN6PNH8"/>
<evidence type="ECO:0000259" key="3">
    <source>
        <dbReference type="SMART" id="SM00066"/>
    </source>
</evidence>
<dbReference type="SUPFAM" id="SSF57701">
    <property type="entry name" value="Zn2/Cys6 DNA-binding domain"/>
    <property type="match status" value="1"/>
</dbReference>